<proteinExistence type="predicted"/>
<keyword evidence="1" id="KW-0732">Signal</keyword>
<organism evidence="2 3">
    <name type="scientific">Caenorhabditis auriculariae</name>
    <dbReference type="NCBI Taxonomy" id="2777116"/>
    <lineage>
        <taxon>Eukaryota</taxon>
        <taxon>Metazoa</taxon>
        <taxon>Ecdysozoa</taxon>
        <taxon>Nematoda</taxon>
        <taxon>Chromadorea</taxon>
        <taxon>Rhabditida</taxon>
        <taxon>Rhabditina</taxon>
        <taxon>Rhabditomorpha</taxon>
        <taxon>Rhabditoidea</taxon>
        <taxon>Rhabditidae</taxon>
        <taxon>Peloderinae</taxon>
        <taxon>Caenorhabditis</taxon>
    </lineage>
</organism>
<accession>A0A8S1GUL0</accession>
<evidence type="ECO:0000313" key="2">
    <source>
        <dbReference type="EMBL" id="CAD6186548.1"/>
    </source>
</evidence>
<gene>
    <name evidence="2" type="ORF">CAUJ_LOCUS2467</name>
</gene>
<dbReference type="AlphaFoldDB" id="A0A8S1GUL0"/>
<dbReference type="EMBL" id="CAJGYM010000004">
    <property type="protein sequence ID" value="CAD6186548.1"/>
    <property type="molecule type" value="Genomic_DNA"/>
</dbReference>
<sequence length="191" mass="21739">MWFLLPFAFIFPIVQADTCDLNKEPKTWASIYAHNVVTYAIQAPAGYPDFTFCYENDVSSKTITVHSHVHIARNNMVYNDTVTPARPSVSNCANFNPQLVYCKNHCADTVILKRMIDIAVNNSVPSAISSGIYHDMDDPYDWTVSTFEVDPSANAKIDYEYYNDRRFCAVQLKANNTPYSLLIVAAEYYLY</sequence>
<feature type="chain" id="PRO_5035795533" evidence="1">
    <location>
        <begin position="17"/>
        <end position="191"/>
    </location>
</feature>
<evidence type="ECO:0000256" key="1">
    <source>
        <dbReference type="SAM" id="SignalP"/>
    </source>
</evidence>
<comment type="caution">
    <text evidence="2">The sequence shown here is derived from an EMBL/GenBank/DDBJ whole genome shotgun (WGS) entry which is preliminary data.</text>
</comment>
<protein>
    <submittedName>
        <fullName evidence="2">Uncharacterized protein</fullName>
    </submittedName>
</protein>
<name>A0A8S1GUL0_9PELO</name>
<reference evidence="2" key="1">
    <citation type="submission" date="2020-10" db="EMBL/GenBank/DDBJ databases">
        <authorList>
            <person name="Kikuchi T."/>
        </authorList>
    </citation>
    <scope>NUCLEOTIDE SEQUENCE</scope>
    <source>
        <strain evidence="2">NKZ352</strain>
    </source>
</reference>
<dbReference type="OrthoDB" id="5796595at2759"/>
<keyword evidence="3" id="KW-1185">Reference proteome</keyword>
<feature type="signal peptide" evidence="1">
    <location>
        <begin position="1"/>
        <end position="16"/>
    </location>
</feature>
<dbReference type="Proteomes" id="UP000835052">
    <property type="component" value="Unassembled WGS sequence"/>
</dbReference>
<evidence type="ECO:0000313" key="3">
    <source>
        <dbReference type="Proteomes" id="UP000835052"/>
    </source>
</evidence>